<feature type="domain" description="PH" evidence="3">
    <location>
        <begin position="1"/>
        <end position="110"/>
    </location>
</feature>
<protein>
    <recommendedName>
        <fullName evidence="3">PH domain-containing protein</fullName>
    </recommendedName>
</protein>
<feature type="chain" id="PRO_5043673323" description="PH domain-containing protein" evidence="2">
    <location>
        <begin position="26"/>
        <end position="184"/>
    </location>
</feature>
<gene>
    <name evidence="4" type="ORF">HBR001_LOCUS7661</name>
</gene>
<evidence type="ECO:0000256" key="2">
    <source>
        <dbReference type="SAM" id="SignalP"/>
    </source>
</evidence>
<dbReference type="EMBL" id="CANTFL010001403">
    <property type="protein sequence ID" value="CAI5738965.1"/>
    <property type="molecule type" value="Genomic_DNA"/>
</dbReference>
<dbReference type="PROSITE" id="PS50003">
    <property type="entry name" value="PH_DOMAIN"/>
    <property type="match status" value="1"/>
</dbReference>
<proteinExistence type="predicted"/>
<sequence length="184" mass="20150">MTCGKLLVQSCNLLWFPSTVYLLGAAQPNIAATKDSTAFNLVIQRPRIAGGTLILALDATVKLIRENGMKDTDRHVLRLQYGPSSKHLILRASSAQERQQWLVAIAAAMPPPGCSDHGDTGRTGNVPRRRMRARVPKRAKKAQRPPFQSVPLQRGCSIRRVVRQNVPAAMQVVLAFGQIIASAH</sequence>
<feature type="compositionally biased region" description="Basic residues" evidence="1">
    <location>
        <begin position="127"/>
        <end position="143"/>
    </location>
</feature>
<dbReference type="AlphaFoldDB" id="A0AAV0UQ37"/>
<evidence type="ECO:0000313" key="5">
    <source>
        <dbReference type="Proteomes" id="UP001162031"/>
    </source>
</evidence>
<keyword evidence="5" id="KW-1185">Reference proteome</keyword>
<comment type="caution">
    <text evidence="4">The sequence shown here is derived from an EMBL/GenBank/DDBJ whole genome shotgun (WGS) entry which is preliminary data.</text>
</comment>
<organism evidence="4 5">
    <name type="scientific">Hyaloperonospora brassicae</name>
    <name type="common">Brassica downy mildew</name>
    <name type="synonym">Peronospora brassicae</name>
    <dbReference type="NCBI Taxonomy" id="162125"/>
    <lineage>
        <taxon>Eukaryota</taxon>
        <taxon>Sar</taxon>
        <taxon>Stramenopiles</taxon>
        <taxon>Oomycota</taxon>
        <taxon>Peronosporomycetes</taxon>
        <taxon>Peronosporales</taxon>
        <taxon>Peronosporaceae</taxon>
        <taxon>Hyaloperonospora</taxon>
    </lineage>
</organism>
<accession>A0AAV0UQ37</accession>
<dbReference type="Proteomes" id="UP001162031">
    <property type="component" value="Unassembled WGS sequence"/>
</dbReference>
<dbReference type="InterPro" id="IPR001849">
    <property type="entry name" value="PH_domain"/>
</dbReference>
<evidence type="ECO:0000259" key="3">
    <source>
        <dbReference type="PROSITE" id="PS50003"/>
    </source>
</evidence>
<evidence type="ECO:0000313" key="4">
    <source>
        <dbReference type="EMBL" id="CAI5738965.1"/>
    </source>
</evidence>
<feature type="region of interest" description="Disordered" evidence="1">
    <location>
        <begin position="112"/>
        <end position="147"/>
    </location>
</feature>
<name>A0AAV0UQ37_HYABA</name>
<reference evidence="4" key="1">
    <citation type="submission" date="2022-12" db="EMBL/GenBank/DDBJ databases">
        <authorList>
            <person name="Webb A."/>
        </authorList>
    </citation>
    <scope>NUCLEOTIDE SEQUENCE</scope>
    <source>
        <strain evidence="4">Hp1</strain>
    </source>
</reference>
<keyword evidence="2" id="KW-0732">Signal</keyword>
<evidence type="ECO:0000256" key="1">
    <source>
        <dbReference type="SAM" id="MobiDB-lite"/>
    </source>
</evidence>
<feature type="signal peptide" evidence="2">
    <location>
        <begin position="1"/>
        <end position="25"/>
    </location>
</feature>